<feature type="non-terminal residue" evidence="2">
    <location>
        <position position="202"/>
    </location>
</feature>
<dbReference type="PaxDb" id="67767-A0A0J7K9K5"/>
<feature type="region of interest" description="Disordered" evidence="1">
    <location>
        <begin position="88"/>
        <end position="175"/>
    </location>
</feature>
<dbReference type="STRING" id="67767.A0A0J7K9K5"/>
<proteinExistence type="predicted"/>
<organism evidence="2 3">
    <name type="scientific">Lasius niger</name>
    <name type="common">Black garden ant</name>
    <dbReference type="NCBI Taxonomy" id="67767"/>
    <lineage>
        <taxon>Eukaryota</taxon>
        <taxon>Metazoa</taxon>
        <taxon>Ecdysozoa</taxon>
        <taxon>Arthropoda</taxon>
        <taxon>Hexapoda</taxon>
        <taxon>Insecta</taxon>
        <taxon>Pterygota</taxon>
        <taxon>Neoptera</taxon>
        <taxon>Endopterygota</taxon>
        <taxon>Hymenoptera</taxon>
        <taxon>Apocrita</taxon>
        <taxon>Aculeata</taxon>
        <taxon>Formicoidea</taxon>
        <taxon>Formicidae</taxon>
        <taxon>Formicinae</taxon>
        <taxon>Lasius</taxon>
        <taxon>Lasius</taxon>
    </lineage>
</organism>
<dbReference type="EMBL" id="LBMM01011058">
    <property type="protein sequence ID" value="KMQ87058.1"/>
    <property type="molecule type" value="Genomic_DNA"/>
</dbReference>
<dbReference type="Proteomes" id="UP000036403">
    <property type="component" value="Unassembled WGS sequence"/>
</dbReference>
<name>A0A0J7K9K5_LASNI</name>
<dbReference type="OrthoDB" id="9986793at2759"/>
<feature type="compositionally biased region" description="Low complexity" evidence="1">
    <location>
        <begin position="147"/>
        <end position="156"/>
    </location>
</feature>
<dbReference type="PANTHER" id="PTHR47326">
    <property type="entry name" value="TRANSPOSABLE ELEMENT TC3 TRANSPOSASE-LIKE PROTEIN"/>
    <property type="match status" value="1"/>
</dbReference>
<evidence type="ECO:0000256" key="1">
    <source>
        <dbReference type="SAM" id="MobiDB-lite"/>
    </source>
</evidence>
<protein>
    <submittedName>
        <fullName evidence="2">Uncharacterized protein</fullName>
    </submittedName>
</protein>
<evidence type="ECO:0000313" key="2">
    <source>
        <dbReference type="EMBL" id="KMQ87058.1"/>
    </source>
</evidence>
<dbReference type="PANTHER" id="PTHR47326:SF1">
    <property type="entry name" value="HTH PSQ-TYPE DOMAIN-CONTAINING PROTEIN"/>
    <property type="match status" value="1"/>
</dbReference>
<keyword evidence="3" id="KW-1185">Reference proteome</keyword>
<evidence type="ECO:0000313" key="3">
    <source>
        <dbReference type="Proteomes" id="UP000036403"/>
    </source>
</evidence>
<sequence>MKRKRSKKPLNNDDAIMVTILGMDGAPPHYARPVRDFLNLTYSRRWIGRGGHIAWPSRSPDLTSDFFLWGYFKNTVYQTLKPEVQVLTKDKSSPAQSDDGEMKQSSFETANVEVNLPTGVAGEPDRNETQPTVLTEKSEDQVRAVETSVSPVPSTSGVLDSVRAKPKRYRSVSREIGKEPDGEVLFRSVLEVLGDSEDSGDE</sequence>
<dbReference type="AlphaFoldDB" id="A0A0J7K9K5"/>
<accession>A0A0J7K9K5</accession>
<dbReference type="InterPro" id="IPR036397">
    <property type="entry name" value="RNaseH_sf"/>
</dbReference>
<gene>
    <name evidence="2" type="ORF">RF55_13774</name>
</gene>
<reference evidence="2 3" key="1">
    <citation type="submission" date="2015-04" db="EMBL/GenBank/DDBJ databases">
        <title>Lasius niger genome sequencing.</title>
        <authorList>
            <person name="Konorov E.A."/>
            <person name="Nikitin M.A."/>
            <person name="Kirill M.V."/>
            <person name="Chang P."/>
        </authorList>
    </citation>
    <scope>NUCLEOTIDE SEQUENCE [LARGE SCALE GENOMIC DNA]</scope>
    <source>
        <tissue evidence="2">Whole</tissue>
    </source>
</reference>
<comment type="caution">
    <text evidence="2">The sequence shown here is derived from an EMBL/GenBank/DDBJ whole genome shotgun (WGS) entry which is preliminary data.</text>
</comment>
<dbReference type="Gene3D" id="3.30.420.10">
    <property type="entry name" value="Ribonuclease H-like superfamily/Ribonuclease H"/>
    <property type="match status" value="1"/>
</dbReference>
<dbReference type="GO" id="GO:0003676">
    <property type="term" value="F:nucleic acid binding"/>
    <property type="evidence" value="ECO:0007669"/>
    <property type="project" value="InterPro"/>
</dbReference>